<evidence type="ECO:0000313" key="3">
    <source>
        <dbReference type="Proteomes" id="UP000178783"/>
    </source>
</evidence>
<dbReference type="SUPFAM" id="SSF46689">
    <property type="entry name" value="Homeodomain-like"/>
    <property type="match status" value="1"/>
</dbReference>
<dbReference type="Pfam" id="PF02954">
    <property type="entry name" value="HTH_8"/>
    <property type="match status" value="1"/>
</dbReference>
<sequence>MDILNKQNAPIDESLYQEKQGALYRYVLETMERPLIERVLERTGGNQLKAAKILGINRNTMRSKIKKLGINPERWKI</sequence>
<comment type="caution">
    <text evidence="2">The sequence shown here is derived from an EMBL/GenBank/DDBJ whole genome shotgun (WGS) entry which is preliminary data.</text>
</comment>
<dbReference type="PANTHER" id="PTHR47918">
    <property type="entry name" value="DNA-BINDING PROTEIN FIS"/>
    <property type="match status" value="1"/>
</dbReference>
<dbReference type="Proteomes" id="UP000178783">
    <property type="component" value="Unassembled WGS sequence"/>
</dbReference>
<evidence type="ECO:0000259" key="1">
    <source>
        <dbReference type="Pfam" id="PF02954"/>
    </source>
</evidence>
<accession>A0A1F5SCQ7</accession>
<dbReference type="PANTHER" id="PTHR47918:SF1">
    <property type="entry name" value="DNA-BINDING PROTEIN FIS"/>
    <property type="match status" value="1"/>
</dbReference>
<gene>
    <name evidence="2" type="ORF">A3H66_02975</name>
</gene>
<dbReference type="InterPro" id="IPR002197">
    <property type="entry name" value="HTH_Fis"/>
</dbReference>
<feature type="domain" description="DNA binding HTH" evidence="1">
    <location>
        <begin position="28"/>
        <end position="68"/>
    </location>
</feature>
<reference evidence="2 3" key="1">
    <citation type="journal article" date="2016" name="Nat. Commun.">
        <title>Thousands of microbial genomes shed light on interconnected biogeochemical processes in an aquifer system.</title>
        <authorList>
            <person name="Anantharaman K."/>
            <person name="Brown C.T."/>
            <person name="Hug L.A."/>
            <person name="Sharon I."/>
            <person name="Castelle C.J."/>
            <person name="Probst A.J."/>
            <person name="Thomas B.C."/>
            <person name="Singh A."/>
            <person name="Wilkins M.J."/>
            <person name="Karaoz U."/>
            <person name="Brodie E.L."/>
            <person name="Williams K.H."/>
            <person name="Hubbard S.S."/>
            <person name="Banfield J.F."/>
        </authorList>
    </citation>
    <scope>NUCLEOTIDE SEQUENCE [LARGE SCALE GENOMIC DNA]</scope>
</reference>
<evidence type="ECO:0000313" key="2">
    <source>
        <dbReference type="EMBL" id="OGF24352.1"/>
    </source>
</evidence>
<dbReference type="Gene3D" id="1.10.10.60">
    <property type="entry name" value="Homeodomain-like"/>
    <property type="match status" value="1"/>
</dbReference>
<protein>
    <recommendedName>
        <fullName evidence="1">DNA binding HTH domain-containing protein</fullName>
    </recommendedName>
</protein>
<dbReference type="PRINTS" id="PR01590">
    <property type="entry name" value="HTHFIS"/>
</dbReference>
<organism evidence="2 3">
    <name type="scientific">Candidatus Falkowbacteria bacterium RIFCSPLOWO2_02_FULL_45_21</name>
    <dbReference type="NCBI Taxonomy" id="1797989"/>
    <lineage>
        <taxon>Bacteria</taxon>
        <taxon>Candidatus Falkowiibacteriota</taxon>
    </lineage>
</organism>
<dbReference type="InterPro" id="IPR050207">
    <property type="entry name" value="Trans_regulatory_Fis"/>
</dbReference>
<proteinExistence type="predicted"/>
<dbReference type="InterPro" id="IPR009057">
    <property type="entry name" value="Homeodomain-like_sf"/>
</dbReference>
<name>A0A1F5SCQ7_9BACT</name>
<dbReference type="AlphaFoldDB" id="A0A1F5SCQ7"/>
<dbReference type="STRING" id="1797989.A3H66_02975"/>
<dbReference type="EMBL" id="MFFW01000024">
    <property type="protein sequence ID" value="OGF24352.1"/>
    <property type="molecule type" value="Genomic_DNA"/>
</dbReference>
<dbReference type="GO" id="GO:0043565">
    <property type="term" value="F:sequence-specific DNA binding"/>
    <property type="evidence" value="ECO:0007669"/>
    <property type="project" value="InterPro"/>
</dbReference>